<dbReference type="PANTHER" id="PTHR30273:SF2">
    <property type="entry name" value="PROTEIN FECR"/>
    <property type="match status" value="1"/>
</dbReference>
<dbReference type="InterPro" id="IPR006860">
    <property type="entry name" value="FecR"/>
</dbReference>
<evidence type="ECO:0000259" key="3">
    <source>
        <dbReference type="Pfam" id="PF16344"/>
    </source>
</evidence>
<protein>
    <submittedName>
        <fullName evidence="4">Sigma factor regulatory protein, FecR/PupR family</fullName>
    </submittedName>
</protein>
<dbReference type="AlphaFoldDB" id="F3PW08"/>
<gene>
    <name evidence="4" type="ORF">HMPREF9446_02938</name>
</gene>
<organism evidence="4 5">
    <name type="scientific">Bacteroides fluxus YIT 12057</name>
    <dbReference type="NCBI Taxonomy" id="763034"/>
    <lineage>
        <taxon>Bacteria</taxon>
        <taxon>Pseudomonadati</taxon>
        <taxon>Bacteroidota</taxon>
        <taxon>Bacteroidia</taxon>
        <taxon>Bacteroidales</taxon>
        <taxon>Bacteroidaceae</taxon>
        <taxon>Bacteroides</taxon>
    </lineage>
</organism>
<evidence type="ECO:0000313" key="4">
    <source>
        <dbReference type="EMBL" id="EGF52586.1"/>
    </source>
</evidence>
<evidence type="ECO:0000259" key="2">
    <source>
        <dbReference type="Pfam" id="PF04773"/>
    </source>
</evidence>
<name>F3PW08_9BACE</name>
<dbReference type="PANTHER" id="PTHR30273">
    <property type="entry name" value="PERIPLASMIC SIGNAL SENSOR AND SIGMA FACTOR ACTIVATOR FECR-RELATED"/>
    <property type="match status" value="1"/>
</dbReference>
<dbReference type="Pfam" id="PF16344">
    <property type="entry name" value="FecR_C"/>
    <property type="match status" value="1"/>
</dbReference>
<dbReference type="Gene3D" id="2.60.120.1440">
    <property type="match status" value="1"/>
</dbReference>
<keyword evidence="1" id="KW-0472">Membrane</keyword>
<reference evidence="4 5" key="1">
    <citation type="submission" date="2011-02" db="EMBL/GenBank/DDBJ databases">
        <authorList>
            <person name="Weinstock G."/>
            <person name="Sodergren E."/>
            <person name="Clifton S."/>
            <person name="Fulton L."/>
            <person name="Fulton B."/>
            <person name="Courtney L."/>
            <person name="Fronick C."/>
            <person name="Harrison M."/>
            <person name="Strong C."/>
            <person name="Farmer C."/>
            <person name="Delahaunty K."/>
            <person name="Markovic C."/>
            <person name="Hall O."/>
            <person name="Minx P."/>
            <person name="Tomlinson C."/>
            <person name="Mitreva M."/>
            <person name="Hou S."/>
            <person name="Chen J."/>
            <person name="Wollam A."/>
            <person name="Pepin K.H."/>
            <person name="Johnson M."/>
            <person name="Bhonagiri V."/>
            <person name="Zhang X."/>
            <person name="Suruliraj S."/>
            <person name="Warren W."/>
            <person name="Chinwalla A."/>
            <person name="Mardis E.R."/>
            <person name="Wilson R.K."/>
        </authorList>
    </citation>
    <scope>NUCLEOTIDE SEQUENCE [LARGE SCALE GENOMIC DNA]</scope>
    <source>
        <strain evidence="4 5">YIT 12057</strain>
    </source>
</reference>
<feature type="domain" description="FecR protein" evidence="2">
    <location>
        <begin position="110"/>
        <end position="200"/>
    </location>
</feature>
<sequence>MTAYIYLIKKMLKGKLNASERIQLSETPSMKKLLSEQWNEESEQHIQDKIDSEEIWDKIADSCWQTKDDSDKSKFKKLHFNMRYSIAAAVAVLLVGVWIAQIINNSYLTVTAPAHEKMVCMLPDSSTIWLNAGSKISYPKRFLNNRTVELDGEAYFSVVKKANSPFKVHFQEACIEVKGTEFNVQLNPTKALITLFTGKIVFNSEEQTHPIEMKPTEQLTYDRISHNINLSKIDPEEYDWRTDEYHFEKKPFGELLQFINRIYKVNIVVKDSKIGEELFSGKIRKTESLHDVLNKICISFDLQQKTEDNNLIVLH</sequence>
<keyword evidence="5" id="KW-1185">Reference proteome</keyword>
<dbReference type="Proteomes" id="UP000003416">
    <property type="component" value="Unassembled WGS sequence"/>
</dbReference>
<dbReference type="InterPro" id="IPR032508">
    <property type="entry name" value="FecR_C"/>
</dbReference>
<feature type="domain" description="Protein FecR C-terminal" evidence="3">
    <location>
        <begin position="245"/>
        <end position="313"/>
    </location>
</feature>
<dbReference type="STRING" id="763034.HMPREF9446_02938"/>
<dbReference type="HOGENOM" id="CLU_050192_2_2_10"/>
<comment type="caution">
    <text evidence="4">The sequence shown here is derived from an EMBL/GenBank/DDBJ whole genome shotgun (WGS) entry which is preliminary data.</text>
</comment>
<dbReference type="Gene3D" id="3.55.50.30">
    <property type="match status" value="1"/>
</dbReference>
<feature type="transmembrane region" description="Helical" evidence="1">
    <location>
        <begin position="84"/>
        <end position="103"/>
    </location>
</feature>
<dbReference type="Pfam" id="PF04773">
    <property type="entry name" value="FecR"/>
    <property type="match status" value="1"/>
</dbReference>
<dbReference type="GO" id="GO:0016989">
    <property type="term" value="F:sigma factor antagonist activity"/>
    <property type="evidence" value="ECO:0007669"/>
    <property type="project" value="TreeGrafter"/>
</dbReference>
<proteinExistence type="predicted"/>
<evidence type="ECO:0000256" key="1">
    <source>
        <dbReference type="SAM" id="Phobius"/>
    </source>
</evidence>
<evidence type="ECO:0000313" key="5">
    <source>
        <dbReference type="Proteomes" id="UP000003416"/>
    </source>
</evidence>
<dbReference type="PIRSF" id="PIRSF018266">
    <property type="entry name" value="FecR"/>
    <property type="match status" value="1"/>
</dbReference>
<accession>F3PW08</accession>
<dbReference type="eggNOG" id="COG3712">
    <property type="taxonomic scope" value="Bacteria"/>
</dbReference>
<dbReference type="InterPro" id="IPR012373">
    <property type="entry name" value="Ferrdict_sens_TM"/>
</dbReference>
<keyword evidence="1" id="KW-1133">Transmembrane helix</keyword>
<keyword evidence="1" id="KW-0812">Transmembrane</keyword>
<dbReference type="EMBL" id="AFBN01000094">
    <property type="protein sequence ID" value="EGF52586.1"/>
    <property type="molecule type" value="Genomic_DNA"/>
</dbReference>